<name>A0A103XI47_CYNCS</name>
<dbReference type="PANTHER" id="PTHR31065">
    <property type="entry name" value="PLATZ TRANSCRIPTION FACTOR FAMILY PROTEIN"/>
    <property type="match status" value="1"/>
</dbReference>
<sequence length="229" mass="25974">MIHEDAKKNEKNIFCLDCCEAICHHCLDLHTSHRLLQVSIRNSFVCELQFVLDFFFLFWIRRYVYHDVIRVGDAEKLMDCSYVQVSLNCIQNHVPLVNYGSNLCNLDFNLFRRILQTISQILRSEGMLSEYLHDCEVLTLPEMGSDDGLMTPESVLEPFVSLRTSSGSSASCAGVDRLTIACTATTEIVRKKRTSKSAIPPASRKPVNPSAVETPANRRKGMPRRSPFN</sequence>
<organism evidence="2 3">
    <name type="scientific">Cynara cardunculus var. scolymus</name>
    <name type="common">Globe artichoke</name>
    <name type="synonym">Cynara scolymus</name>
    <dbReference type="NCBI Taxonomy" id="59895"/>
    <lineage>
        <taxon>Eukaryota</taxon>
        <taxon>Viridiplantae</taxon>
        <taxon>Streptophyta</taxon>
        <taxon>Embryophyta</taxon>
        <taxon>Tracheophyta</taxon>
        <taxon>Spermatophyta</taxon>
        <taxon>Magnoliopsida</taxon>
        <taxon>eudicotyledons</taxon>
        <taxon>Gunneridae</taxon>
        <taxon>Pentapetalae</taxon>
        <taxon>asterids</taxon>
        <taxon>campanulids</taxon>
        <taxon>Asterales</taxon>
        <taxon>Asteraceae</taxon>
        <taxon>Carduoideae</taxon>
        <taxon>Cardueae</taxon>
        <taxon>Carduinae</taxon>
        <taxon>Cynara</taxon>
    </lineage>
</organism>
<dbReference type="InterPro" id="IPR006734">
    <property type="entry name" value="PLATZ"/>
</dbReference>
<dbReference type="OMA" id="CCEAICH"/>
<feature type="region of interest" description="Disordered" evidence="1">
    <location>
        <begin position="191"/>
        <end position="229"/>
    </location>
</feature>
<accession>A0A103XI47</accession>
<dbReference type="PANTHER" id="PTHR31065:SF52">
    <property type="entry name" value="B BOX-TYPE DOMAIN-CONTAINING PROTEIN"/>
    <property type="match status" value="1"/>
</dbReference>
<reference evidence="2 3" key="1">
    <citation type="journal article" date="2016" name="Sci. Rep.">
        <title>The genome sequence of the outbreeding globe artichoke constructed de novo incorporating a phase-aware low-pass sequencing strategy of F1 progeny.</title>
        <authorList>
            <person name="Scaglione D."/>
            <person name="Reyes-Chin-Wo S."/>
            <person name="Acquadro A."/>
            <person name="Froenicke L."/>
            <person name="Portis E."/>
            <person name="Beitel C."/>
            <person name="Tirone M."/>
            <person name="Mauro R."/>
            <person name="Lo Monaco A."/>
            <person name="Mauromicale G."/>
            <person name="Faccioli P."/>
            <person name="Cattivelli L."/>
            <person name="Rieseberg L."/>
            <person name="Michelmore R."/>
            <person name="Lanteri S."/>
        </authorList>
    </citation>
    <scope>NUCLEOTIDE SEQUENCE [LARGE SCALE GENOMIC DNA]</scope>
    <source>
        <strain evidence="2">2C</strain>
    </source>
</reference>
<dbReference type="Gramene" id="KVH91206">
    <property type="protein sequence ID" value="KVH91206"/>
    <property type="gene ID" value="Ccrd_006768"/>
</dbReference>
<dbReference type="Proteomes" id="UP000243975">
    <property type="component" value="Unassembled WGS sequence"/>
</dbReference>
<evidence type="ECO:0000256" key="1">
    <source>
        <dbReference type="SAM" id="MobiDB-lite"/>
    </source>
</evidence>
<protein>
    <recommendedName>
        <fullName evidence="4">B box-type domain-containing protein</fullName>
    </recommendedName>
</protein>
<proteinExistence type="predicted"/>
<dbReference type="EMBL" id="LEKV01005068">
    <property type="protein sequence ID" value="KVH91206.1"/>
    <property type="molecule type" value="Genomic_DNA"/>
</dbReference>
<evidence type="ECO:0000313" key="3">
    <source>
        <dbReference type="Proteomes" id="UP000243975"/>
    </source>
</evidence>
<evidence type="ECO:0008006" key="4">
    <source>
        <dbReference type="Google" id="ProtNLM"/>
    </source>
</evidence>
<gene>
    <name evidence="2" type="ORF">Ccrd_006768</name>
</gene>
<dbReference type="Pfam" id="PF04640">
    <property type="entry name" value="PLATZ"/>
    <property type="match status" value="1"/>
</dbReference>
<keyword evidence="3" id="KW-1185">Reference proteome</keyword>
<dbReference type="AlphaFoldDB" id="A0A103XI47"/>
<comment type="caution">
    <text evidence="2">The sequence shown here is derived from an EMBL/GenBank/DDBJ whole genome shotgun (WGS) entry which is preliminary data.</text>
</comment>
<evidence type="ECO:0000313" key="2">
    <source>
        <dbReference type="EMBL" id="KVH91206.1"/>
    </source>
</evidence>